<evidence type="ECO:0000313" key="3">
    <source>
        <dbReference type="EMBL" id="ROQ91033.1"/>
    </source>
</evidence>
<dbReference type="InterPro" id="IPR036425">
    <property type="entry name" value="MoaB/Mog-like_dom_sf"/>
</dbReference>
<keyword evidence="1" id="KW-0808">Transferase</keyword>
<dbReference type="SUPFAM" id="SSF53218">
    <property type="entry name" value="Molybdenum cofactor biosynthesis proteins"/>
    <property type="match status" value="1"/>
</dbReference>
<reference evidence="3 4" key="1">
    <citation type="submission" date="2018-11" db="EMBL/GenBank/DDBJ databases">
        <title>Genomic Encyclopedia of Type Strains, Phase IV (KMG-IV): sequencing the most valuable type-strain genomes for metagenomic binning, comparative biology and taxonomic classification.</title>
        <authorList>
            <person name="Goeker M."/>
        </authorList>
    </citation>
    <scope>NUCLEOTIDE SEQUENCE [LARGE SCALE GENOMIC DNA]</scope>
    <source>
        <strain evidence="3 4">DSM 22027</strain>
    </source>
</reference>
<comment type="catalytic activity">
    <reaction evidence="1">
        <text>adenylyl-molybdopterin + molybdate = Mo-molybdopterin + AMP + H(+)</text>
        <dbReference type="Rhea" id="RHEA:35047"/>
        <dbReference type="ChEBI" id="CHEBI:15378"/>
        <dbReference type="ChEBI" id="CHEBI:36264"/>
        <dbReference type="ChEBI" id="CHEBI:62727"/>
        <dbReference type="ChEBI" id="CHEBI:71302"/>
        <dbReference type="ChEBI" id="CHEBI:456215"/>
    </reaction>
</comment>
<comment type="caution">
    <text evidence="3">The sequence shown here is derived from an EMBL/GenBank/DDBJ whole genome shotgun (WGS) entry which is preliminary data.</text>
</comment>
<dbReference type="EC" id="2.10.1.1" evidence="1"/>
<organism evidence="3 4">
    <name type="scientific">Desulfosoma caldarium</name>
    <dbReference type="NCBI Taxonomy" id="610254"/>
    <lineage>
        <taxon>Bacteria</taxon>
        <taxon>Pseudomonadati</taxon>
        <taxon>Thermodesulfobacteriota</taxon>
        <taxon>Syntrophobacteria</taxon>
        <taxon>Syntrophobacterales</taxon>
        <taxon>Syntrophobacteraceae</taxon>
        <taxon>Desulfosoma</taxon>
    </lineage>
</organism>
<dbReference type="AlphaFoldDB" id="A0A3N1ULR9"/>
<dbReference type="CDD" id="cd03522">
    <property type="entry name" value="MoeA_like"/>
    <property type="match status" value="1"/>
</dbReference>
<dbReference type="PANTHER" id="PTHR10192:SF28">
    <property type="entry name" value="MOLYBDOPTERIN MOLYBDENUMTRANSFERASE"/>
    <property type="match status" value="1"/>
</dbReference>
<keyword evidence="1" id="KW-0479">Metal-binding</keyword>
<evidence type="ECO:0000259" key="2">
    <source>
        <dbReference type="SMART" id="SM00852"/>
    </source>
</evidence>
<protein>
    <recommendedName>
        <fullName evidence="1">Molybdopterin molybdenumtransferase</fullName>
        <ecNumber evidence="1">2.10.1.1</ecNumber>
    </recommendedName>
</protein>
<feature type="domain" description="MoaB/Mog" evidence="2">
    <location>
        <begin position="177"/>
        <end position="309"/>
    </location>
</feature>
<keyword evidence="1" id="KW-0500">Molybdenum</keyword>
<gene>
    <name evidence="3" type="ORF">EDC27_2310</name>
</gene>
<dbReference type="Proteomes" id="UP000276223">
    <property type="component" value="Unassembled WGS sequence"/>
</dbReference>
<dbReference type="GO" id="GO:0061599">
    <property type="term" value="F:molybdopterin molybdotransferase activity"/>
    <property type="evidence" value="ECO:0007669"/>
    <property type="project" value="UniProtKB-UniRule"/>
</dbReference>
<dbReference type="OrthoDB" id="9767940at2"/>
<comment type="cofactor">
    <cofactor evidence="1">
        <name>Mg(2+)</name>
        <dbReference type="ChEBI" id="CHEBI:18420"/>
    </cofactor>
</comment>
<comment type="pathway">
    <text evidence="1">Cofactor biosynthesis; molybdopterin biosynthesis.</text>
</comment>
<dbReference type="GO" id="GO:0046872">
    <property type="term" value="F:metal ion binding"/>
    <property type="evidence" value="ECO:0007669"/>
    <property type="project" value="UniProtKB-UniRule"/>
</dbReference>
<evidence type="ECO:0000256" key="1">
    <source>
        <dbReference type="RuleBase" id="RU365090"/>
    </source>
</evidence>
<dbReference type="UniPathway" id="UPA00344"/>
<accession>A0A3N1ULR9</accession>
<keyword evidence="1" id="KW-0460">Magnesium</keyword>
<dbReference type="InterPro" id="IPR001453">
    <property type="entry name" value="MoaB/Mog_dom"/>
</dbReference>
<proteinExistence type="inferred from homology"/>
<keyword evidence="1" id="KW-0501">Molybdenum cofactor biosynthesis</keyword>
<dbReference type="PANTHER" id="PTHR10192">
    <property type="entry name" value="MOLYBDOPTERIN BIOSYNTHESIS PROTEIN"/>
    <property type="match status" value="1"/>
</dbReference>
<comment type="similarity">
    <text evidence="1">Belongs to the MoeA family.</text>
</comment>
<dbReference type="InterPro" id="IPR038987">
    <property type="entry name" value="MoeA-like"/>
</dbReference>
<dbReference type="Pfam" id="PF00994">
    <property type="entry name" value="MoCF_biosynth"/>
    <property type="match status" value="1"/>
</dbReference>
<dbReference type="EMBL" id="RJVA01000013">
    <property type="protein sequence ID" value="ROQ91033.1"/>
    <property type="molecule type" value="Genomic_DNA"/>
</dbReference>
<keyword evidence="4" id="KW-1185">Reference proteome</keyword>
<dbReference type="RefSeq" id="WP_123290756.1">
    <property type="nucleotide sequence ID" value="NZ_RJVA01000013.1"/>
</dbReference>
<evidence type="ECO:0000313" key="4">
    <source>
        <dbReference type="Proteomes" id="UP000276223"/>
    </source>
</evidence>
<dbReference type="Gene3D" id="3.40.980.10">
    <property type="entry name" value="MoaB/Mog-like domain"/>
    <property type="match status" value="1"/>
</dbReference>
<comment type="function">
    <text evidence="1">Catalyzes the insertion of molybdate into adenylated molybdopterin with the concomitant release of AMP.</text>
</comment>
<dbReference type="SMART" id="SM00852">
    <property type="entry name" value="MoCF_biosynth"/>
    <property type="match status" value="1"/>
</dbReference>
<dbReference type="GO" id="GO:0005829">
    <property type="term" value="C:cytosol"/>
    <property type="evidence" value="ECO:0007669"/>
    <property type="project" value="TreeGrafter"/>
</dbReference>
<dbReference type="GO" id="GO:0006777">
    <property type="term" value="P:Mo-molybdopterin cofactor biosynthetic process"/>
    <property type="evidence" value="ECO:0007669"/>
    <property type="project" value="UniProtKB-UniRule"/>
</dbReference>
<sequence>MKMKVIPVQEAVGTKLAHDITEIRPGEFKGAAFRRGHQVCEQDICHLQKLGKNHLYVLELDEDEIHEDEAAAILADALAGDNVVWDQGPREGKINLKAAVDGLFCVNIPALAAFNMVDEVMFATLHHGTLVSRGDQVAATRAIPLVMPRAVIEKAAAIAAAHGGIVSVRPLRAASAALIITGSEVYHGLIEDRFAPILQKKLEALGSAVRFLRYVPDHVTQIQGAIEEALVQGCDLLLITGGMSVDPDDVTRAAITAAGAQSIHYGSAVLPGAMMLTARIGTVPVLGVPACALHHKVTILDVILPRVLAGEEVNKTQLALLGHGGLCRDCPQCRYPHCPFGKGS</sequence>
<name>A0A3N1ULR9_9BACT</name>